<name>A0ABV5PFB4_STRCM</name>
<comment type="caution">
    <text evidence="1">The sequence shown here is derived from an EMBL/GenBank/DDBJ whole genome shotgun (WGS) entry which is preliminary data.</text>
</comment>
<dbReference type="InterPro" id="IPR025630">
    <property type="entry name" value="DUF4288"/>
</dbReference>
<keyword evidence="2" id="KW-1185">Reference proteome</keyword>
<evidence type="ECO:0000313" key="1">
    <source>
        <dbReference type="EMBL" id="MFB9521877.1"/>
    </source>
</evidence>
<evidence type="ECO:0000313" key="2">
    <source>
        <dbReference type="Proteomes" id="UP001589718"/>
    </source>
</evidence>
<gene>
    <name evidence="1" type="ORF">ACFFTU_18185</name>
</gene>
<reference evidence="1 2" key="1">
    <citation type="submission" date="2024-09" db="EMBL/GenBank/DDBJ databases">
        <authorList>
            <person name="Sun Q."/>
            <person name="Mori K."/>
        </authorList>
    </citation>
    <scope>NUCLEOTIDE SEQUENCE [LARGE SCALE GENOMIC DNA]</scope>
    <source>
        <strain evidence="1 2">JCM 4362</strain>
    </source>
</reference>
<protein>
    <submittedName>
        <fullName evidence="1">DUF4288 domain-containing protein</fullName>
    </submittedName>
</protein>
<dbReference type="Proteomes" id="UP001589718">
    <property type="component" value="Unassembled WGS sequence"/>
</dbReference>
<organism evidence="1 2">
    <name type="scientific">Streptomyces cremeus</name>
    <dbReference type="NCBI Taxonomy" id="66881"/>
    <lineage>
        <taxon>Bacteria</taxon>
        <taxon>Bacillati</taxon>
        <taxon>Actinomycetota</taxon>
        <taxon>Actinomycetes</taxon>
        <taxon>Kitasatosporales</taxon>
        <taxon>Streptomycetaceae</taxon>
        <taxon>Streptomyces</taxon>
    </lineage>
</organism>
<dbReference type="Pfam" id="PF14119">
    <property type="entry name" value="DUF4288"/>
    <property type="match status" value="1"/>
</dbReference>
<proteinExistence type="predicted"/>
<dbReference type="EMBL" id="JBHMCR010000009">
    <property type="protein sequence ID" value="MFB9521877.1"/>
    <property type="molecule type" value="Genomic_DNA"/>
</dbReference>
<dbReference type="RefSeq" id="WP_345228630.1">
    <property type="nucleotide sequence ID" value="NZ_BAAAXE010000015.1"/>
</dbReference>
<accession>A0ABV5PFB4</accession>
<sequence>MTSAPYIAIVLMESSSDSTDYVPLYQEDVVLIHAPDEDTARRAAEERARKSESTFLNESGETISWRLKRIVDVQEAQDADLTRDADLYTRHFRDYDSYEKFDPLLSGEEL</sequence>